<dbReference type="PROSITE" id="PS51671">
    <property type="entry name" value="ACT"/>
    <property type="match status" value="1"/>
</dbReference>
<name>A0AA46DXS2_9FUSO</name>
<dbReference type="InterPro" id="IPR045865">
    <property type="entry name" value="ACT-like_dom_sf"/>
</dbReference>
<dbReference type="InterPro" id="IPR012676">
    <property type="entry name" value="TGS-like"/>
</dbReference>
<dbReference type="FunFam" id="3.10.20.30:FF:000002">
    <property type="entry name" value="GTP pyrophosphokinase (RelA/SpoT)"/>
    <property type="match status" value="1"/>
</dbReference>
<dbReference type="SMART" id="SM00471">
    <property type="entry name" value="HDc"/>
    <property type="match status" value="1"/>
</dbReference>
<dbReference type="InterPro" id="IPR002912">
    <property type="entry name" value="ACT_dom"/>
</dbReference>
<evidence type="ECO:0000256" key="2">
    <source>
        <dbReference type="RuleBase" id="RU003847"/>
    </source>
</evidence>
<dbReference type="Proteomes" id="UP000294678">
    <property type="component" value="Unassembled WGS sequence"/>
</dbReference>
<dbReference type="Pfam" id="PF13291">
    <property type="entry name" value="ACT_4"/>
    <property type="match status" value="1"/>
</dbReference>
<dbReference type="Pfam" id="PF19296">
    <property type="entry name" value="RelA_AH_RIS"/>
    <property type="match status" value="1"/>
</dbReference>
<dbReference type="InterPro" id="IPR033655">
    <property type="entry name" value="TGS_RelA/SpoT"/>
</dbReference>
<dbReference type="PANTHER" id="PTHR21262:SF31">
    <property type="entry name" value="GTP PYROPHOSPHOKINASE"/>
    <property type="match status" value="1"/>
</dbReference>
<dbReference type="Gene3D" id="3.10.20.30">
    <property type="match status" value="1"/>
</dbReference>
<organism evidence="6 7">
    <name type="scientific">Hypnocyclicus thermotrophus</name>
    <dbReference type="NCBI Taxonomy" id="1627895"/>
    <lineage>
        <taxon>Bacteria</taxon>
        <taxon>Fusobacteriati</taxon>
        <taxon>Fusobacteriota</taxon>
        <taxon>Fusobacteriia</taxon>
        <taxon>Fusobacteriales</taxon>
        <taxon>Fusobacteriaceae</taxon>
        <taxon>Hypnocyclicus</taxon>
    </lineage>
</organism>
<dbReference type="SMART" id="SM00954">
    <property type="entry name" value="RelA_SpoT"/>
    <property type="match status" value="1"/>
</dbReference>
<dbReference type="FunFam" id="1.10.3210.10:FF:000001">
    <property type="entry name" value="GTP pyrophosphokinase RelA"/>
    <property type="match status" value="1"/>
</dbReference>
<dbReference type="SUPFAM" id="SSF55021">
    <property type="entry name" value="ACT-like"/>
    <property type="match status" value="1"/>
</dbReference>
<dbReference type="InterPro" id="IPR043519">
    <property type="entry name" value="NT_sf"/>
</dbReference>
<feature type="domain" description="HD" evidence="4">
    <location>
        <begin position="46"/>
        <end position="143"/>
    </location>
</feature>
<dbReference type="CDD" id="cd04876">
    <property type="entry name" value="ACT_RelA-SpoT"/>
    <property type="match status" value="1"/>
</dbReference>
<gene>
    <name evidence="6" type="ORF">EV215_1712</name>
</gene>
<accession>A0AA46DXS2</accession>
<dbReference type="InterPro" id="IPR004095">
    <property type="entry name" value="TGS"/>
</dbReference>
<dbReference type="SUPFAM" id="SSF81271">
    <property type="entry name" value="TGS-like"/>
    <property type="match status" value="1"/>
</dbReference>
<dbReference type="EMBL" id="SOBG01000007">
    <property type="protein sequence ID" value="TDT68645.1"/>
    <property type="molecule type" value="Genomic_DNA"/>
</dbReference>
<dbReference type="PROSITE" id="PS51880">
    <property type="entry name" value="TGS"/>
    <property type="match status" value="1"/>
</dbReference>
<comment type="function">
    <text evidence="2">In eubacteria ppGpp (guanosine 3'-diphosphate 5'-diphosphate) is a mediator of the stringent response that coordinates a variety of cellular activities in response to changes in nutritional abundance.</text>
</comment>
<dbReference type="CDD" id="cd00077">
    <property type="entry name" value="HDc"/>
    <property type="match status" value="1"/>
</dbReference>
<dbReference type="NCBIfam" id="TIGR00691">
    <property type="entry name" value="spoT_relA"/>
    <property type="match status" value="1"/>
</dbReference>
<dbReference type="InterPro" id="IPR003607">
    <property type="entry name" value="HD/PDEase_dom"/>
</dbReference>
<evidence type="ECO:0000259" key="3">
    <source>
        <dbReference type="PROSITE" id="PS51671"/>
    </source>
</evidence>
<keyword evidence="7" id="KW-1185">Reference proteome</keyword>
<reference evidence="6 7" key="1">
    <citation type="submission" date="2019-03" db="EMBL/GenBank/DDBJ databases">
        <title>Genomic Encyclopedia of Type Strains, Phase IV (KMG-IV): sequencing the most valuable type-strain genomes for metagenomic binning, comparative biology and taxonomic classification.</title>
        <authorList>
            <person name="Goeker M."/>
        </authorList>
    </citation>
    <scope>NUCLEOTIDE SEQUENCE [LARGE SCALE GENOMIC DNA]</scope>
    <source>
        <strain evidence="6 7">DSM 100055</strain>
    </source>
</reference>
<evidence type="ECO:0000259" key="5">
    <source>
        <dbReference type="PROSITE" id="PS51880"/>
    </source>
</evidence>
<dbReference type="Gene3D" id="3.30.460.10">
    <property type="entry name" value="Beta Polymerase, domain 2"/>
    <property type="match status" value="1"/>
</dbReference>
<dbReference type="SUPFAM" id="SSF109604">
    <property type="entry name" value="HD-domain/PDEase-like"/>
    <property type="match status" value="1"/>
</dbReference>
<comment type="caution">
    <text evidence="6">The sequence shown here is derived from an EMBL/GenBank/DDBJ whole genome shotgun (WGS) entry which is preliminary data.</text>
</comment>
<dbReference type="Gene3D" id="3.30.70.260">
    <property type="match status" value="1"/>
</dbReference>
<feature type="domain" description="ACT" evidence="3">
    <location>
        <begin position="647"/>
        <end position="723"/>
    </location>
</feature>
<dbReference type="FunFam" id="3.30.460.10:FF:000001">
    <property type="entry name" value="GTP pyrophosphokinase RelA"/>
    <property type="match status" value="1"/>
</dbReference>
<protein>
    <submittedName>
        <fullName evidence="6">GTP pyrophosphokinase/guanosine-3',5'-bis(Diphosphate) 3'-pyrophosphohydrolase</fullName>
    </submittedName>
</protein>
<evidence type="ECO:0000256" key="1">
    <source>
        <dbReference type="ARBA" id="ARBA00025704"/>
    </source>
</evidence>
<dbReference type="AlphaFoldDB" id="A0AA46DXS2"/>
<comment type="pathway">
    <text evidence="1">Purine metabolism.</text>
</comment>
<evidence type="ECO:0000259" key="4">
    <source>
        <dbReference type="PROSITE" id="PS51831"/>
    </source>
</evidence>
<comment type="similarity">
    <text evidence="2">Belongs to the relA/spoT family.</text>
</comment>
<dbReference type="PANTHER" id="PTHR21262">
    <property type="entry name" value="GUANOSINE-3',5'-BIS DIPHOSPHATE 3'-PYROPHOSPHOHYDROLASE"/>
    <property type="match status" value="1"/>
</dbReference>
<dbReference type="Gene3D" id="1.10.3210.10">
    <property type="entry name" value="Hypothetical protein af1432"/>
    <property type="match status" value="1"/>
</dbReference>
<dbReference type="Pfam" id="PF02824">
    <property type="entry name" value="TGS"/>
    <property type="match status" value="1"/>
</dbReference>
<dbReference type="Pfam" id="PF04607">
    <property type="entry name" value="RelA_SpoT"/>
    <property type="match status" value="1"/>
</dbReference>
<dbReference type="SUPFAM" id="SSF81301">
    <property type="entry name" value="Nucleotidyltransferase"/>
    <property type="match status" value="1"/>
</dbReference>
<dbReference type="InterPro" id="IPR006674">
    <property type="entry name" value="HD_domain"/>
</dbReference>
<dbReference type="InterPro" id="IPR004811">
    <property type="entry name" value="RelA/Spo_fam"/>
</dbReference>
<evidence type="ECO:0000313" key="7">
    <source>
        <dbReference type="Proteomes" id="UP000294678"/>
    </source>
</evidence>
<dbReference type="GO" id="GO:0005886">
    <property type="term" value="C:plasma membrane"/>
    <property type="evidence" value="ECO:0007669"/>
    <property type="project" value="TreeGrafter"/>
</dbReference>
<evidence type="ECO:0000313" key="6">
    <source>
        <dbReference type="EMBL" id="TDT68645.1"/>
    </source>
</evidence>
<feature type="domain" description="TGS" evidence="5">
    <location>
        <begin position="383"/>
        <end position="444"/>
    </location>
</feature>
<dbReference type="InterPro" id="IPR045600">
    <property type="entry name" value="RelA/SpoT_AH_RIS"/>
</dbReference>
<dbReference type="InterPro" id="IPR007685">
    <property type="entry name" value="RelA_SpoT"/>
</dbReference>
<proteinExistence type="inferred from homology"/>
<dbReference type="PROSITE" id="PS51831">
    <property type="entry name" value="HD"/>
    <property type="match status" value="1"/>
</dbReference>
<dbReference type="CDD" id="cd05399">
    <property type="entry name" value="NT_Rel-Spo_like"/>
    <property type="match status" value="1"/>
</dbReference>
<dbReference type="CDD" id="cd01668">
    <property type="entry name" value="TGS_RSH"/>
    <property type="match status" value="1"/>
</dbReference>
<sequence>MEYRNDLLIAIKKSASNNLNIEKIMIAYEFAKEAHLGQVRRSGEGYIAHPVAVAKILIELHMDTDTIIAGLLHDVIEDTMISKTDIIYNFGEIVAELVDGVTKLKNLPEGTKKQHENIRKMIVSMAKDVRVVIIKLADRLHNMRTLKFMKPEKQISIAKETLNIFAPLAHRLGIAKIKWELEDIAFSYLHPEIYRQIVELVNSKRHEREKYTENVLNYLKIELEKYDIKGEVSGRVKHFYSIYKKMYEKGKNFEELYDLTALRIIVKSKADCYNSLGIIHNIWIPVPGRFKDYIAVPKANGYQSIHTTVVGPNGKYIEIQIRTHEMHKIAEEGIAAHWAYKEKIKTNRRDNIYSWLRNILEWQNEAETSEEFINTVTGDILNDTVFVFSPKGDVIELTNGATPLDFAFHIHTQIGYKCIGAKVNNRMVPLDYKLKNGDQVDIITSKSAKGPGRDWLNIVVTHSAKSKIKKWIKDQEFEENYKLGKSMVEKELLKYNLKLKDIENSNIAKDFIKKQSLPNFNDLLFQIGIGRIPLDTFISKFKPIEEKNIENNLEEILDKNNKKIKSNDDNAIIINGTDNTLVRFAKCCTPLPGDDVEGYVTRGQGITVHIKTCKNLISLKNKEPERIIPVKWNESIVKNKFTKFIFNFTIIAFDRNNLLKDIINLISESKMNLLGINTHSYKNNGEKYAKLHLTIELNEREQFKRLTANLEKIKGIVSVKRDI</sequence>
<dbReference type="RefSeq" id="WP_134113576.1">
    <property type="nucleotide sequence ID" value="NZ_SOBG01000007.1"/>
</dbReference>
<dbReference type="InterPro" id="IPR012675">
    <property type="entry name" value="Beta-grasp_dom_sf"/>
</dbReference>
<dbReference type="GO" id="GO:0015969">
    <property type="term" value="P:guanosine tetraphosphate metabolic process"/>
    <property type="evidence" value="ECO:0007669"/>
    <property type="project" value="InterPro"/>
</dbReference>
<dbReference type="Pfam" id="PF13328">
    <property type="entry name" value="HD_4"/>
    <property type="match status" value="1"/>
</dbReference>